<proteinExistence type="predicted"/>
<gene>
    <name evidence="2" type="ORF">ACFOOR_08110</name>
</gene>
<protein>
    <submittedName>
        <fullName evidence="2">Universal stress protein</fullName>
    </submittedName>
</protein>
<accession>A0ABV6ZXD3</accession>
<reference evidence="3" key="1">
    <citation type="journal article" date="2019" name="Int. J. Syst. Evol. Microbiol.">
        <title>The Global Catalogue of Microorganisms (GCM) 10K type strain sequencing project: providing services to taxonomists for standard genome sequencing and annotation.</title>
        <authorList>
            <consortium name="The Broad Institute Genomics Platform"/>
            <consortium name="The Broad Institute Genome Sequencing Center for Infectious Disease"/>
            <person name="Wu L."/>
            <person name="Ma J."/>
        </authorList>
    </citation>
    <scope>NUCLEOTIDE SEQUENCE [LARGE SCALE GENOMIC DNA]</scope>
    <source>
        <strain evidence="3">KCTC 52487</strain>
    </source>
</reference>
<evidence type="ECO:0000313" key="3">
    <source>
        <dbReference type="Proteomes" id="UP001595379"/>
    </source>
</evidence>
<dbReference type="InterPro" id="IPR006016">
    <property type="entry name" value="UspA"/>
</dbReference>
<dbReference type="Gene3D" id="3.40.50.12370">
    <property type="match status" value="1"/>
</dbReference>
<dbReference type="EMBL" id="JBHRSV010000016">
    <property type="protein sequence ID" value="MFC2926067.1"/>
    <property type="molecule type" value="Genomic_DNA"/>
</dbReference>
<organism evidence="2 3">
    <name type="scientific">Hyphobacterium vulgare</name>
    <dbReference type="NCBI Taxonomy" id="1736751"/>
    <lineage>
        <taxon>Bacteria</taxon>
        <taxon>Pseudomonadati</taxon>
        <taxon>Pseudomonadota</taxon>
        <taxon>Alphaproteobacteria</taxon>
        <taxon>Maricaulales</taxon>
        <taxon>Maricaulaceae</taxon>
        <taxon>Hyphobacterium</taxon>
    </lineage>
</organism>
<sequence length="160" mass="17075">MQMNAEDRKFLVIADESEECRTALYFAAKRVKATGGKLAILAVTEPPNFDHWIGVGETMRREAEEAATQMLDSLAEEAEAVLGARPELILREGRTSECLAKLIAEDQAIALLVLGASESGEGPGPLVTALSRGRGLFEDRPIPVTVVPGGLDKSAIDALT</sequence>
<dbReference type="RefSeq" id="WP_343164388.1">
    <property type="nucleotide sequence ID" value="NZ_JBHRSV010000016.1"/>
</dbReference>
<name>A0ABV6ZXD3_9PROT</name>
<dbReference type="Proteomes" id="UP001595379">
    <property type="component" value="Unassembled WGS sequence"/>
</dbReference>
<dbReference type="Pfam" id="PF00582">
    <property type="entry name" value="Usp"/>
    <property type="match status" value="1"/>
</dbReference>
<feature type="domain" description="UspA" evidence="1">
    <location>
        <begin position="8"/>
        <end position="120"/>
    </location>
</feature>
<evidence type="ECO:0000313" key="2">
    <source>
        <dbReference type="EMBL" id="MFC2926067.1"/>
    </source>
</evidence>
<evidence type="ECO:0000259" key="1">
    <source>
        <dbReference type="Pfam" id="PF00582"/>
    </source>
</evidence>
<comment type="caution">
    <text evidence="2">The sequence shown here is derived from an EMBL/GenBank/DDBJ whole genome shotgun (WGS) entry which is preliminary data.</text>
</comment>
<dbReference type="CDD" id="cd00293">
    <property type="entry name" value="USP-like"/>
    <property type="match status" value="1"/>
</dbReference>
<keyword evidence="3" id="KW-1185">Reference proteome</keyword>
<dbReference type="SUPFAM" id="SSF52402">
    <property type="entry name" value="Adenine nucleotide alpha hydrolases-like"/>
    <property type="match status" value="1"/>
</dbReference>